<accession>A0A9P6H808</accession>
<evidence type="ECO:0000313" key="2">
    <source>
        <dbReference type="Proteomes" id="UP000736335"/>
    </source>
</evidence>
<dbReference type="AlphaFoldDB" id="A0A9P6H808"/>
<proteinExistence type="predicted"/>
<reference evidence="1" key="1">
    <citation type="journal article" date="2020" name="Nat. Commun.">
        <title>Large-scale genome sequencing of mycorrhizal fungi provides insights into the early evolution of symbiotic traits.</title>
        <authorList>
            <person name="Miyauchi S."/>
            <person name="Kiss E."/>
            <person name="Kuo A."/>
            <person name="Drula E."/>
            <person name="Kohler A."/>
            <person name="Sanchez-Garcia M."/>
            <person name="Morin E."/>
            <person name="Andreopoulos B."/>
            <person name="Barry K.W."/>
            <person name="Bonito G."/>
            <person name="Buee M."/>
            <person name="Carver A."/>
            <person name="Chen C."/>
            <person name="Cichocki N."/>
            <person name="Clum A."/>
            <person name="Culley D."/>
            <person name="Crous P.W."/>
            <person name="Fauchery L."/>
            <person name="Girlanda M."/>
            <person name="Hayes R.D."/>
            <person name="Keri Z."/>
            <person name="LaButti K."/>
            <person name="Lipzen A."/>
            <person name="Lombard V."/>
            <person name="Magnuson J."/>
            <person name="Maillard F."/>
            <person name="Murat C."/>
            <person name="Nolan M."/>
            <person name="Ohm R.A."/>
            <person name="Pangilinan J."/>
            <person name="Pereira M.F."/>
            <person name="Perotto S."/>
            <person name="Peter M."/>
            <person name="Pfister S."/>
            <person name="Riley R."/>
            <person name="Sitrit Y."/>
            <person name="Stielow J.B."/>
            <person name="Szollosi G."/>
            <person name="Zifcakova L."/>
            <person name="Stursova M."/>
            <person name="Spatafora J.W."/>
            <person name="Tedersoo L."/>
            <person name="Vaario L.M."/>
            <person name="Yamada A."/>
            <person name="Yan M."/>
            <person name="Wang P."/>
            <person name="Xu J."/>
            <person name="Bruns T."/>
            <person name="Baldrian P."/>
            <person name="Vilgalys R."/>
            <person name="Dunand C."/>
            <person name="Henrissat B."/>
            <person name="Grigoriev I.V."/>
            <person name="Hibbett D."/>
            <person name="Nagy L.G."/>
            <person name="Martin F.M."/>
        </authorList>
    </citation>
    <scope>NUCLEOTIDE SEQUENCE</scope>
    <source>
        <strain evidence="1">UH-Tt-Lm1</strain>
    </source>
</reference>
<gene>
    <name evidence="1" type="ORF">BJ322DRAFT_1023747</name>
</gene>
<reference evidence="1" key="2">
    <citation type="submission" date="2020-11" db="EMBL/GenBank/DDBJ databases">
        <authorList>
            <consortium name="DOE Joint Genome Institute"/>
            <person name="Kuo A."/>
            <person name="Miyauchi S."/>
            <person name="Kiss E."/>
            <person name="Drula E."/>
            <person name="Kohler A."/>
            <person name="Sanchez-Garcia M."/>
            <person name="Andreopoulos B."/>
            <person name="Barry K.W."/>
            <person name="Bonito G."/>
            <person name="Buee M."/>
            <person name="Carver A."/>
            <person name="Chen C."/>
            <person name="Cichocki N."/>
            <person name="Clum A."/>
            <person name="Culley D."/>
            <person name="Crous P.W."/>
            <person name="Fauchery L."/>
            <person name="Girlanda M."/>
            <person name="Hayes R."/>
            <person name="Keri Z."/>
            <person name="Labutti K."/>
            <person name="Lipzen A."/>
            <person name="Lombard V."/>
            <person name="Magnuson J."/>
            <person name="Maillard F."/>
            <person name="Morin E."/>
            <person name="Murat C."/>
            <person name="Nolan M."/>
            <person name="Ohm R."/>
            <person name="Pangilinan J."/>
            <person name="Pereira M."/>
            <person name="Perotto S."/>
            <person name="Peter M."/>
            <person name="Riley R."/>
            <person name="Sitrit Y."/>
            <person name="Stielow B."/>
            <person name="Szollosi G."/>
            <person name="Zifcakova L."/>
            <person name="Stursova M."/>
            <person name="Spatafora J.W."/>
            <person name="Tedersoo L."/>
            <person name="Vaario L.-M."/>
            <person name="Yamada A."/>
            <person name="Yan M."/>
            <person name="Wang P."/>
            <person name="Xu J."/>
            <person name="Bruns T."/>
            <person name="Baldrian P."/>
            <person name="Vilgalys R."/>
            <person name="Henrissat B."/>
            <person name="Grigoriev I.V."/>
            <person name="Hibbett D."/>
            <person name="Nagy L.G."/>
            <person name="Martin F.M."/>
        </authorList>
    </citation>
    <scope>NUCLEOTIDE SEQUENCE</scope>
    <source>
        <strain evidence="1">UH-Tt-Lm1</strain>
    </source>
</reference>
<comment type="caution">
    <text evidence="1">The sequence shown here is derived from an EMBL/GenBank/DDBJ whole genome shotgun (WGS) entry which is preliminary data.</text>
</comment>
<dbReference type="EMBL" id="WIUZ02000016">
    <property type="protein sequence ID" value="KAF9780476.1"/>
    <property type="molecule type" value="Genomic_DNA"/>
</dbReference>
<name>A0A9P6H808_9AGAM</name>
<sequence>MANTRFPLSSADLLRSEAGTKARKLQAQSLDWTPRIRACVSIVSFPNGVNGIAALPWSGGKVKRPVPASWHGFVGSFSRGGGDVNRAEARDEGDTLAHNLSNENEAGGVYRKWEERMPPRSPVPEGPNRHGRACLARPRLGKGVPLECNVVVVISGDGILVQEFFNSFSGMPVQAMSVRQPAETQVGVKVATHVIWQRLTGSGFLKVLERDKRKCTRSARTPSISRRPHENVFA</sequence>
<dbReference type="Proteomes" id="UP000736335">
    <property type="component" value="Unassembled WGS sequence"/>
</dbReference>
<organism evidence="1 2">
    <name type="scientific">Thelephora terrestris</name>
    <dbReference type="NCBI Taxonomy" id="56493"/>
    <lineage>
        <taxon>Eukaryota</taxon>
        <taxon>Fungi</taxon>
        <taxon>Dikarya</taxon>
        <taxon>Basidiomycota</taxon>
        <taxon>Agaricomycotina</taxon>
        <taxon>Agaricomycetes</taxon>
        <taxon>Thelephorales</taxon>
        <taxon>Thelephoraceae</taxon>
        <taxon>Thelephora</taxon>
    </lineage>
</organism>
<keyword evidence="2" id="KW-1185">Reference proteome</keyword>
<evidence type="ECO:0000313" key="1">
    <source>
        <dbReference type="EMBL" id="KAF9780476.1"/>
    </source>
</evidence>
<protein>
    <submittedName>
        <fullName evidence="1">Uncharacterized protein</fullName>
    </submittedName>
</protein>